<name>A0A9P1IMI9_9PELO</name>
<dbReference type="EMBL" id="CANHGI010000004">
    <property type="protein sequence ID" value="CAI5447786.1"/>
    <property type="molecule type" value="Genomic_DNA"/>
</dbReference>
<keyword evidence="2 7" id="KW-0812">Transmembrane</keyword>
<evidence type="ECO:0000256" key="6">
    <source>
        <dbReference type="ARBA" id="ARBA00023180"/>
    </source>
</evidence>
<accession>A0A9P1IMI9</accession>
<organism evidence="9 10">
    <name type="scientific">Caenorhabditis angaria</name>
    <dbReference type="NCBI Taxonomy" id="860376"/>
    <lineage>
        <taxon>Eukaryota</taxon>
        <taxon>Metazoa</taxon>
        <taxon>Ecdysozoa</taxon>
        <taxon>Nematoda</taxon>
        <taxon>Chromadorea</taxon>
        <taxon>Rhabditida</taxon>
        <taxon>Rhabditina</taxon>
        <taxon>Rhabditomorpha</taxon>
        <taxon>Rhabditoidea</taxon>
        <taxon>Rhabditidae</taxon>
        <taxon>Peloderinae</taxon>
        <taxon>Caenorhabditis</taxon>
    </lineage>
</organism>
<evidence type="ECO:0000256" key="5">
    <source>
        <dbReference type="ARBA" id="ARBA00023136"/>
    </source>
</evidence>
<dbReference type="AlphaFoldDB" id="A0A9P1IMI9"/>
<proteinExistence type="predicted"/>
<dbReference type="PANTHER" id="PTHR32178:SF6">
    <property type="entry name" value="IG-LIKE DOMAIN-CONTAINING PROTEIN"/>
    <property type="match status" value="1"/>
</dbReference>
<evidence type="ECO:0000256" key="8">
    <source>
        <dbReference type="SAM" id="SignalP"/>
    </source>
</evidence>
<evidence type="ECO:0000313" key="10">
    <source>
        <dbReference type="Proteomes" id="UP001152747"/>
    </source>
</evidence>
<comment type="subcellular location">
    <subcellularLocation>
        <location evidence="1">Membrane</location>
        <topology evidence="1">Single-pass type I membrane protein</topology>
    </subcellularLocation>
</comment>
<feature type="signal peptide" evidence="8">
    <location>
        <begin position="1"/>
        <end position="19"/>
    </location>
</feature>
<evidence type="ECO:0000256" key="3">
    <source>
        <dbReference type="ARBA" id="ARBA00022729"/>
    </source>
</evidence>
<keyword evidence="5 7" id="KW-0472">Membrane</keyword>
<evidence type="ECO:0000256" key="1">
    <source>
        <dbReference type="ARBA" id="ARBA00004479"/>
    </source>
</evidence>
<evidence type="ECO:0008006" key="11">
    <source>
        <dbReference type="Google" id="ProtNLM"/>
    </source>
</evidence>
<dbReference type="Proteomes" id="UP001152747">
    <property type="component" value="Unassembled WGS sequence"/>
</dbReference>
<dbReference type="PANTHER" id="PTHR32178">
    <property type="entry name" value="FAM187"/>
    <property type="match status" value="1"/>
</dbReference>
<dbReference type="InterPro" id="IPR039311">
    <property type="entry name" value="FAM187A/B"/>
</dbReference>
<feature type="chain" id="PRO_5040219764" description="Ig-like domain-containing protein" evidence="8">
    <location>
        <begin position="20"/>
        <end position="481"/>
    </location>
</feature>
<reference evidence="9" key="1">
    <citation type="submission" date="2022-11" db="EMBL/GenBank/DDBJ databases">
        <authorList>
            <person name="Kikuchi T."/>
        </authorList>
    </citation>
    <scope>NUCLEOTIDE SEQUENCE</scope>
    <source>
        <strain evidence="9">PS1010</strain>
    </source>
</reference>
<evidence type="ECO:0000256" key="4">
    <source>
        <dbReference type="ARBA" id="ARBA00022989"/>
    </source>
</evidence>
<keyword evidence="4 7" id="KW-1133">Transmembrane helix</keyword>
<keyword evidence="3 8" id="KW-0732">Signal</keyword>
<protein>
    <recommendedName>
        <fullName evidence="11">Ig-like domain-containing protein</fullName>
    </recommendedName>
</protein>
<comment type="caution">
    <text evidence="9">The sequence shown here is derived from an EMBL/GenBank/DDBJ whole genome shotgun (WGS) entry which is preliminary data.</text>
</comment>
<keyword evidence="10" id="KW-1185">Reference proteome</keyword>
<keyword evidence="6" id="KW-0325">Glycoprotein</keyword>
<evidence type="ECO:0000313" key="9">
    <source>
        <dbReference type="EMBL" id="CAI5447786.1"/>
    </source>
</evidence>
<dbReference type="GO" id="GO:0016020">
    <property type="term" value="C:membrane"/>
    <property type="evidence" value="ECO:0007669"/>
    <property type="project" value="UniProtKB-SubCell"/>
</dbReference>
<gene>
    <name evidence="9" type="ORF">CAMP_LOCUS10423</name>
</gene>
<feature type="transmembrane region" description="Helical" evidence="7">
    <location>
        <begin position="461"/>
        <end position="480"/>
    </location>
</feature>
<sequence length="481" mass="55166">MKWFSILLSIIIIIAPILAVTRNAELAQEYKKYRECLERLEKEVGDSKKIQVVQVVKGADVVLPCFSCVSPEDGIEIDSTYKPSSGIVGRNLNAAIDFFKKVLMKSSHIIIDDKDQWKYDWEFAKTSQETGFRTLSSMHFSISAAISDRIKRFQSKDESEFKLGDRYELVLKNVNGGSNGFYRCKNSHRRNIISNMYYLEVINKKTIDILSSNSSSNSISMKSGKIENEIEYEIGKSLWNECSMCSSIHGEKLRIHQCFIKIPSKPADIQNKYPIFELFDKIPCTSTLVPLNLRKQLRNLGLNKIYIEVEKCLKTCPNLESELAQVTQKSQLGGEFRVLDYVPAGEFVFGDILPRLLPPVIRRVQIVLENDPLVISCQNEEHSGIYWISMKKGLLKIANVSKIYEGRAYFDEKVNLIFDQFSMDDEDEFFCYSSTNILLGTFHMRVIENDKNQQIIEIVQIFVKFAAFILVFSLIASQLFE</sequence>
<dbReference type="OrthoDB" id="5794427at2759"/>
<evidence type="ECO:0000256" key="2">
    <source>
        <dbReference type="ARBA" id="ARBA00022692"/>
    </source>
</evidence>
<evidence type="ECO:0000256" key="7">
    <source>
        <dbReference type="SAM" id="Phobius"/>
    </source>
</evidence>